<dbReference type="OrthoDB" id="8871309at2"/>
<dbReference type="SUPFAM" id="SSF53474">
    <property type="entry name" value="alpha/beta-Hydrolases"/>
    <property type="match status" value="1"/>
</dbReference>
<dbReference type="EMBL" id="PVMZ01000005">
    <property type="protein sequence ID" value="PRX21948.1"/>
    <property type="molecule type" value="Genomic_DNA"/>
</dbReference>
<feature type="domain" description="GPI inositol-deacylase PGAP1-like alpha/beta" evidence="1">
    <location>
        <begin position="151"/>
        <end position="193"/>
    </location>
</feature>
<name>A0A2T0KFL2_9ACTN</name>
<evidence type="ECO:0000313" key="3">
    <source>
        <dbReference type="Proteomes" id="UP000239415"/>
    </source>
</evidence>
<dbReference type="InterPro" id="IPR029058">
    <property type="entry name" value="AB_hydrolase_fold"/>
</dbReference>
<dbReference type="Pfam" id="PF07819">
    <property type="entry name" value="PGAP1"/>
    <property type="match status" value="1"/>
</dbReference>
<dbReference type="Gene3D" id="3.40.50.1820">
    <property type="entry name" value="alpha/beta hydrolase"/>
    <property type="match status" value="1"/>
</dbReference>
<comment type="caution">
    <text evidence="2">The sequence shown here is derived from an EMBL/GenBank/DDBJ whole genome shotgun (WGS) entry which is preliminary data.</text>
</comment>
<reference evidence="2 3" key="1">
    <citation type="submission" date="2018-03" db="EMBL/GenBank/DDBJ databases">
        <title>Genomic Encyclopedia of Archaeal and Bacterial Type Strains, Phase II (KMG-II): from individual species to whole genera.</title>
        <authorList>
            <person name="Goeker M."/>
        </authorList>
    </citation>
    <scope>NUCLEOTIDE SEQUENCE [LARGE SCALE GENOMIC DNA]</scope>
    <source>
        <strain evidence="2 3">DSM 43146</strain>
    </source>
</reference>
<dbReference type="InterPro" id="IPR012908">
    <property type="entry name" value="PGAP1-ab_dom-like"/>
</dbReference>
<dbReference type="AlphaFoldDB" id="A0A2T0KFL2"/>
<dbReference type="RefSeq" id="WP_106318466.1">
    <property type="nucleotide sequence ID" value="NZ_BOMO01000036.1"/>
</dbReference>
<dbReference type="GO" id="GO:0016788">
    <property type="term" value="F:hydrolase activity, acting on ester bonds"/>
    <property type="evidence" value="ECO:0007669"/>
    <property type="project" value="InterPro"/>
</dbReference>
<proteinExistence type="predicted"/>
<evidence type="ECO:0000259" key="1">
    <source>
        <dbReference type="Pfam" id="PF07819"/>
    </source>
</evidence>
<keyword evidence="3" id="KW-1185">Reference proteome</keyword>
<dbReference type="Proteomes" id="UP000239415">
    <property type="component" value="Unassembled WGS sequence"/>
</dbReference>
<organism evidence="2 3">
    <name type="scientific">Actinoplanes italicus</name>
    <dbReference type="NCBI Taxonomy" id="113567"/>
    <lineage>
        <taxon>Bacteria</taxon>
        <taxon>Bacillati</taxon>
        <taxon>Actinomycetota</taxon>
        <taxon>Actinomycetes</taxon>
        <taxon>Micromonosporales</taxon>
        <taxon>Micromonosporaceae</taxon>
        <taxon>Actinoplanes</taxon>
    </lineage>
</organism>
<protein>
    <submittedName>
        <fullName evidence="2">PGAP1-like protein</fullName>
    </submittedName>
</protein>
<gene>
    <name evidence="2" type="ORF">CLV67_105125</name>
</gene>
<accession>A0A2T0KFL2</accession>
<evidence type="ECO:0000313" key="2">
    <source>
        <dbReference type="EMBL" id="PRX21948.1"/>
    </source>
</evidence>
<sequence>MSARTHDVVVLVPGIMGSELLDAESGATLWGLRDLHWYVRAWSTGAGLAALSLTDDERQGRYGRVAPGRMLRFPAFARVLAGFEPYQRLIDAARAAVMFPDSQIVEFGYDWRLPVAHNGARLVEEAGKALTAWRADPRHDLARRGHPTGREARLVIVAHSMGGLLARWLAAHDRTLAAEVRATVTLGTPFYGSVKAAVLLNSGRGTPLPARRPLTKAWRTGGDEGVRRLASTLPGLHDLLPAYRCVDEGTSGRRLTEADASAFGADAELTRAAFAMHEELRDVPLPGHRNVVGAFQPTRQSIRLDHGEVTAHEGLWVDGAGGARWADEGGDGTVYRRAASLDAAGPAHTYLPQQHGALARTDEACTLVRGVISEQDLDRLGPPLAGGGLGMELPDMVLAGAPVTARVTGIDGPRDAVCRVLDTATGRMIGMAPIVSRDGHWHAVLTLAGPGLYRVELAGGGYSSVTQLLLVADPL</sequence>